<gene>
    <name evidence="1" type="ORF">RD2015_3370</name>
</gene>
<sequence length="150" mass="16365">MDMKSPQLHLRFVPDTDQTGELFVHAESEGFAGAASAWFHFREIREFGVLLTARCPLPPGETLTLKGGYWETGTQRPRLEETLVGLTVYAVGTTGTMAVSVELMDGTYEGQRKASRAQVRLEILTDCSTLRTFGEAIAGLVQGGERTVGL</sequence>
<evidence type="ECO:0000313" key="1">
    <source>
        <dbReference type="EMBL" id="ALV07827.1"/>
    </source>
</evidence>
<keyword evidence="2" id="KW-1185">Reference proteome</keyword>
<dbReference type="RefSeq" id="WP_058935882.1">
    <property type="nucleotide sequence ID" value="NZ_CP013729.1"/>
</dbReference>
<organism evidence="1 2">
    <name type="scientific">Roseateles depolymerans</name>
    <dbReference type="NCBI Taxonomy" id="76731"/>
    <lineage>
        <taxon>Bacteria</taxon>
        <taxon>Pseudomonadati</taxon>
        <taxon>Pseudomonadota</taxon>
        <taxon>Betaproteobacteria</taxon>
        <taxon>Burkholderiales</taxon>
        <taxon>Sphaerotilaceae</taxon>
        <taxon>Roseateles</taxon>
    </lineage>
</organism>
<dbReference type="AlphaFoldDB" id="A0A0U3MXU1"/>
<name>A0A0U3MXU1_9BURK</name>
<dbReference type="STRING" id="76731.RD2015_3370"/>
<dbReference type="KEGG" id="rdp:RD2015_3370"/>
<proteinExistence type="predicted"/>
<protein>
    <submittedName>
        <fullName evidence="1">Uncharacterized protein</fullName>
    </submittedName>
</protein>
<accession>A0A0U3MXU1</accession>
<evidence type="ECO:0000313" key="2">
    <source>
        <dbReference type="Proteomes" id="UP000060699"/>
    </source>
</evidence>
<dbReference type="EMBL" id="CP013729">
    <property type="protein sequence ID" value="ALV07827.1"/>
    <property type="molecule type" value="Genomic_DNA"/>
</dbReference>
<reference evidence="1 2" key="1">
    <citation type="submission" date="2015-12" db="EMBL/GenBank/DDBJ databases">
        <title>Complete genome of Roseateles depolymerans KCTC 42856.</title>
        <authorList>
            <person name="Kim K.M."/>
        </authorList>
    </citation>
    <scope>NUCLEOTIDE SEQUENCE [LARGE SCALE GENOMIC DNA]</scope>
    <source>
        <strain evidence="1 2">KCTC 42856</strain>
    </source>
</reference>
<dbReference type="Proteomes" id="UP000060699">
    <property type="component" value="Chromosome"/>
</dbReference>